<proteinExistence type="predicted"/>
<dbReference type="SUPFAM" id="SSF55729">
    <property type="entry name" value="Acyl-CoA N-acyltransferases (Nat)"/>
    <property type="match status" value="1"/>
</dbReference>
<name>A0A089QEH2_9LACO</name>
<evidence type="ECO:0000313" key="5">
    <source>
        <dbReference type="Proteomes" id="UP000029488"/>
    </source>
</evidence>
<dbReference type="EMBL" id="CP007647">
    <property type="protein sequence ID" value="AIR11479.1"/>
    <property type="molecule type" value="Genomic_DNA"/>
</dbReference>
<dbReference type="PANTHER" id="PTHR43800">
    <property type="entry name" value="PEPTIDYL-LYSINE N-ACETYLTRANSFERASE YJAB"/>
    <property type="match status" value="1"/>
</dbReference>
<feature type="domain" description="N-acetyltransferase" evidence="3">
    <location>
        <begin position="1"/>
        <end position="143"/>
    </location>
</feature>
<keyword evidence="2 4" id="KW-0012">Acyltransferase</keyword>
<dbReference type="GO" id="GO:0016747">
    <property type="term" value="F:acyltransferase activity, transferring groups other than amino-acyl groups"/>
    <property type="evidence" value="ECO:0007669"/>
    <property type="project" value="InterPro"/>
</dbReference>
<dbReference type="InterPro" id="IPR016181">
    <property type="entry name" value="Acyl_CoA_acyltransferase"/>
</dbReference>
<dbReference type="RefSeq" id="WP_044005705.1">
    <property type="nucleotide sequence ID" value="NZ_CP007647.1"/>
</dbReference>
<evidence type="ECO:0000259" key="3">
    <source>
        <dbReference type="PROSITE" id="PS51186"/>
    </source>
</evidence>
<dbReference type="KEGG" id="lsj:LSJ_2064"/>
<protein>
    <submittedName>
        <fullName evidence="4">Acetyltransferase</fullName>
        <ecNumber evidence="4">2.3.1.-</ecNumber>
    </submittedName>
</protein>
<dbReference type="AlphaFoldDB" id="A0A089QEH2"/>
<dbReference type="NCBIfam" id="NF007853">
    <property type="entry name" value="PRK10562.1"/>
    <property type="match status" value="1"/>
</dbReference>
<sequence length="144" mass="16989">MIREFQISDTQIVMQLWLAGNEDAHSFIAKEYWKANFEEVEKQLLKADIFVYDLNGEIKGFIGLMDEYIAGIFVDKAYRSQGIGRQLLEYVKQLHSTLLLNVYQKNERALRFYRENGFTIVSKQNDEHTGEIEFTIIWNKNKVE</sequence>
<dbReference type="EC" id="2.3.1.-" evidence="4"/>
<dbReference type="Gene3D" id="3.40.630.30">
    <property type="match status" value="1"/>
</dbReference>
<organism evidence="4 5">
    <name type="scientific">Ligilactobacillus salivarius</name>
    <dbReference type="NCBI Taxonomy" id="1624"/>
    <lineage>
        <taxon>Bacteria</taxon>
        <taxon>Bacillati</taxon>
        <taxon>Bacillota</taxon>
        <taxon>Bacilli</taxon>
        <taxon>Lactobacillales</taxon>
        <taxon>Lactobacillaceae</taxon>
        <taxon>Ligilactobacillus</taxon>
    </lineage>
</organism>
<accession>A0A089QEH2</accession>
<dbReference type="Proteomes" id="UP000029488">
    <property type="component" value="Plasmid pMP1046A"/>
</dbReference>
<keyword evidence="4" id="KW-0614">Plasmid</keyword>
<dbReference type="InterPro" id="IPR000182">
    <property type="entry name" value="GNAT_dom"/>
</dbReference>
<evidence type="ECO:0000256" key="1">
    <source>
        <dbReference type="ARBA" id="ARBA00022679"/>
    </source>
</evidence>
<evidence type="ECO:0000313" key="4">
    <source>
        <dbReference type="EMBL" id="AIR11479.1"/>
    </source>
</evidence>
<geneLocation type="plasmid" evidence="4 5">
    <name>pMP1046A</name>
</geneLocation>
<dbReference type="PANTHER" id="PTHR43800:SF1">
    <property type="entry name" value="PEPTIDYL-LYSINE N-ACETYLTRANSFERASE YJAB"/>
    <property type="match status" value="1"/>
</dbReference>
<gene>
    <name evidence="4" type="ORF">LSJ_2064</name>
</gene>
<keyword evidence="1 4" id="KW-0808">Transferase</keyword>
<evidence type="ECO:0000256" key="2">
    <source>
        <dbReference type="ARBA" id="ARBA00023315"/>
    </source>
</evidence>
<dbReference type="Pfam" id="PF13508">
    <property type="entry name" value="Acetyltransf_7"/>
    <property type="match status" value="1"/>
</dbReference>
<reference evidence="4 5" key="1">
    <citation type="journal article" date="2014" name="BMC Genomics">
        <title>Unusual genome complexity in Lactobacillus salivarius JCM1046.</title>
        <authorList>
            <person name="Raftis E.J."/>
            <person name="Forde B.M."/>
            <person name="Claesson M.J."/>
            <person name="O'Toole P.W."/>
        </authorList>
    </citation>
    <scope>NUCLEOTIDE SEQUENCE [LARGE SCALE GENOMIC DNA]</scope>
    <source>
        <strain evidence="4 5">JCM1046</strain>
        <plasmid evidence="4 5">pMP1046A</plasmid>
    </source>
</reference>
<dbReference type="CDD" id="cd04301">
    <property type="entry name" value="NAT_SF"/>
    <property type="match status" value="1"/>
</dbReference>
<dbReference type="PROSITE" id="PS51186">
    <property type="entry name" value="GNAT"/>
    <property type="match status" value="1"/>
</dbReference>